<feature type="transmembrane region" description="Helical" evidence="8">
    <location>
        <begin position="137"/>
        <end position="160"/>
    </location>
</feature>
<dbReference type="PROSITE" id="PS50928">
    <property type="entry name" value="ABC_TM1"/>
    <property type="match status" value="1"/>
</dbReference>
<keyword evidence="2 8" id="KW-0813">Transport</keyword>
<protein>
    <submittedName>
        <fullName evidence="10">ABC transporter permease</fullName>
    </submittedName>
</protein>
<dbReference type="InterPro" id="IPR035906">
    <property type="entry name" value="MetI-like_sf"/>
</dbReference>
<sequence>MSEGYGWRFRIVLAGAWVVLLFLLVPIFVSAPISLTPDRFLTLPKDGVSLRNYENLFTNPDWTSSIWQSLVIAVVSTVIATSLGTLCAVGLWRIASRWSELVRGFVLLPIIIPSIVSALAFYRIFVDLGLLDSYPGVIMAHAVLAVPYVVITVSTSLANFDLRLEQAARNLGADMRQTLRMVILPCIAPGVLAGAVFAFISSWDEIVVTLFISKLNIFTLPRRMWSGIRDQADPTIAACATTLIFLTILVIGSQMWLRARRLRAQSQAEGAA</sequence>
<dbReference type="GO" id="GO:0055085">
    <property type="term" value="P:transmembrane transport"/>
    <property type="evidence" value="ECO:0007669"/>
    <property type="project" value="InterPro"/>
</dbReference>
<keyword evidence="6 8" id="KW-1133">Transmembrane helix</keyword>
<feature type="transmembrane region" description="Helical" evidence="8">
    <location>
        <begin position="66"/>
        <end position="92"/>
    </location>
</feature>
<evidence type="ECO:0000256" key="7">
    <source>
        <dbReference type="ARBA" id="ARBA00023136"/>
    </source>
</evidence>
<gene>
    <name evidence="10" type="ORF">FRZ44_14450</name>
</gene>
<dbReference type="RefSeq" id="WP_151176545.1">
    <property type="nucleotide sequence ID" value="NZ_CP042906.1"/>
</dbReference>
<accession>A0A5J6MFE1</accession>
<keyword evidence="4" id="KW-0997">Cell inner membrane</keyword>
<evidence type="ECO:0000313" key="10">
    <source>
        <dbReference type="EMBL" id="QEX16153.1"/>
    </source>
</evidence>
<feature type="transmembrane region" description="Helical" evidence="8">
    <location>
        <begin position="181"/>
        <end position="200"/>
    </location>
</feature>
<evidence type="ECO:0000256" key="4">
    <source>
        <dbReference type="ARBA" id="ARBA00022519"/>
    </source>
</evidence>
<evidence type="ECO:0000259" key="9">
    <source>
        <dbReference type="PROSITE" id="PS50928"/>
    </source>
</evidence>
<feature type="transmembrane region" description="Helical" evidence="8">
    <location>
        <begin position="12"/>
        <end position="35"/>
    </location>
</feature>
<evidence type="ECO:0000256" key="2">
    <source>
        <dbReference type="ARBA" id="ARBA00022448"/>
    </source>
</evidence>
<dbReference type="KEGG" id="htq:FRZ44_14450"/>
<proteinExistence type="inferred from homology"/>
<dbReference type="PANTHER" id="PTHR43357">
    <property type="entry name" value="INNER MEMBRANE ABC TRANSPORTER PERMEASE PROTEIN YDCV"/>
    <property type="match status" value="1"/>
</dbReference>
<dbReference type="AlphaFoldDB" id="A0A5J6MFE1"/>
<dbReference type="SUPFAM" id="SSF161098">
    <property type="entry name" value="MetI-like"/>
    <property type="match status" value="1"/>
</dbReference>
<dbReference type="OrthoDB" id="9782004at2"/>
<evidence type="ECO:0000256" key="1">
    <source>
        <dbReference type="ARBA" id="ARBA00004429"/>
    </source>
</evidence>
<dbReference type="PANTHER" id="PTHR43357:SF4">
    <property type="entry name" value="INNER MEMBRANE ABC TRANSPORTER PERMEASE PROTEIN YDCV"/>
    <property type="match status" value="1"/>
</dbReference>
<name>A0A5J6MFE1_9PROT</name>
<evidence type="ECO:0000313" key="11">
    <source>
        <dbReference type="Proteomes" id="UP000326202"/>
    </source>
</evidence>
<comment type="similarity">
    <text evidence="8">Belongs to the binding-protein-dependent transport system permease family.</text>
</comment>
<feature type="transmembrane region" description="Helical" evidence="8">
    <location>
        <begin position="235"/>
        <end position="257"/>
    </location>
</feature>
<dbReference type="Gene3D" id="1.10.3720.10">
    <property type="entry name" value="MetI-like"/>
    <property type="match status" value="1"/>
</dbReference>
<dbReference type="EMBL" id="CP042906">
    <property type="protein sequence ID" value="QEX16153.1"/>
    <property type="molecule type" value="Genomic_DNA"/>
</dbReference>
<evidence type="ECO:0000256" key="3">
    <source>
        <dbReference type="ARBA" id="ARBA00022475"/>
    </source>
</evidence>
<dbReference type="InterPro" id="IPR000515">
    <property type="entry name" value="MetI-like"/>
</dbReference>
<feature type="transmembrane region" description="Helical" evidence="8">
    <location>
        <begin position="104"/>
        <end position="125"/>
    </location>
</feature>
<keyword evidence="3" id="KW-1003">Cell membrane</keyword>
<keyword evidence="11" id="KW-1185">Reference proteome</keyword>
<comment type="subcellular location">
    <subcellularLocation>
        <location evidence="1">Cell inner membrane</location>
        <topology evidence="1">Multi-pass membrane protein</topology>
    </subcellularLocation>
    <subcellularLocation>
        <location evidence="8">Cell membrane</location>
        <topology evidence="8">Multi-pass membrane protein</topology>
    </subcellularLocation>
</comment>
<dbReference type="GO" id="GO:0005886">
    <property type="term" value="C:plasma membrane"/>
    <property type="evidence" value="ECO:0007669"/>
    <property type="project" value="UniProtKB-SubCell"/>
</dbReference>
<evidence type="ECO:0000256" key="5">
    <source>
        <dbReference type="ARBA" id="ARBA00022692"/>
    </source>
</evidence>
<keyword evidence="5 8" id="KW-0812">Transmembrane</keyword>
<dbReference type="Pfam" id="PF00528">
    <property type="entry name" value="BPD_transp_1"/>
    <property type="match status" value="1"/>
</dbReference>
<dbReference type="Proteomes" id="UP000326202">
    <property type="component" value="Chromosome"/>
</dbReference>
<reference evidence="10 11" key="1">
    <citation type="submission" date="2019-08" db="EMBL/GenBank/DDBJ databases">
        <title>Hyperibacter terrae gen. nov., sp. nov. and Hyperibacter viscosus sp. nov., two new members in the family Rhodospirillaceae isolated from the rhizosphere of Hypericum perforatum.</title>
        <authorList>
            <person name="Noviana Z."/>
        </authorList>
    </citation>
    <scope>NUCLEOTIDE SEQUENCE [LARGE SCALE GENOMIC DNA]</scope>
    <source>
        <strain evidence="10 11">R5913</strain>
    </source>
</reference>
<dbReference type="CDD" id="cd06261">
    <property type="entry name" value="TM_PBP2"/>
    <property type="match status" value="1"/>
</dbReference>
<keyword evidence="7 8" id="KW-0472">Membrane</keyword>
<organism evidence="10 11">
    <name type="scientific">Hypericibacter terrae</name>
    <dbReference type="NCBI Taxonomy" id="2602015"/>
    <lineage>
        <taxon>Bacteria</taxon>
        <taxon>Pseudomonadati</taxon>
        <taxon>Pseudomonadota</taxon>
        <taxon>Alphaproteobacteria</taxon>
        <taxon>Rhodospirillales</taxon>
        <taxon>Dongiaceae</taxon>
        <taxon>Hypericibacter</taxon>
    </lineage>
</organism>
<evidence type="ECO:0000256" key="6">
    <source>
        <dbReference type="ARBA" id="ARBA00022989"/>
    </source>
</evidence>
<evidence type="ECO:0000256" key="8">
    <source>
        <dbReference type="RuleBase" id="RU363032"/>
    </source>
</evidence>
<feature type="domain" description="ABC transmembrane type-1" evidence="9">
    <location>
        <begin position="66"/>
        <end position="255"/>
    </location>
</feature>